<dbReference type="NCBIfam" id="NF008528">
    <property type="entry name" value="PRK11463.1-2"/>
    <property type="match status" value="1"/>
</dbReference>
<reference evidence="2" key="2">
    <citation type="submission" date="2020-09" db="EMBL/GenBank/DDBJ databases">
        <authorList>
            <person name="Sun Q."/>
            <person name="Zhou Y."/>
        </authorList>
    </citation>
    <scope>NUCLEOTIDE SEQUENCE</scope>
    <source>
        <strain evidence="2">CGMCC 1.15725</strain>
    </source>
</reference>
<dbReference type="Proteomes" id="UP000646365">
    <property type="component" value="Unassembled WGS sequence"/>
</dbReference>
<sequence length="160" mass="16957">MGIGMGFPAFLLALPLIEIAGFVLIGPYLGVAGTLAEIVLTGMLGMAIIRQRGLETLIRLRDAAQAGETPLPVAADGGVQVLAGVLLAVPGFFTDAIGLLLLIPAVRRIATAWALKRFVRVEVHGTGPKAGPTVIETDYEIVEHEVPPERRIDHPPPDRD</sequence>
<comment type="caution">
    <text evidence="2">The sequence shown here is derived from an EMBL/GenBank/DDBJ whole genome shotgun (WGS) entry which is preliminary data.</text>
</comment>
<feature type="transmembrane region" description="Helical" evidence="1">
    <location>
        <begin position="7"/>
        <end position="25"/>
    </location>
</feature>
<keyword evidence="1" id="KW-1133">Transmembrane helix</keyword>
<dbReference type="Pfam" id="PF04186">
    <property type="entry name" value="FxsA"/>
    <property type="match status" value="1"/>
</dbReference>
<feature type="transmembrane region" description="Helical" evidence="1">
    <location>
        <begin position="31"/>
        <end position="49"/>
    </location>
</feature>
<evidence type="ECO:0000256" key="1">
    <source>
        <dbReference type="SAM" id="Phobius"/>
    </source>
</evidence>
<name>A0A8J2YYD1_9PROT</name>
<dbReference type="AlphaFoldDB" id="A0A8J2YYD1"/>
<keyword evidence="1" id="KW-0472">Membrane</keyword>
<organism evidence="2 3">
    <name type="scientific">Aliidongia dinghuensis</name>
    <dbReference type="NCBI Taxonomy" id="1867774"/>
    <lineage>
        <taxon>Bacteria</taxon>
        <taxon>Pseudomonadati</taxon>
        <taxon>Pseudomonadota</taxon>
        <taxon>Alphaproteobacteria</taxon>
        <taxon>Rhodospirillales</taxon>
        <taxon>Dongiaceae</taxon>
        <taxon>Aliidongia</taxon>
    </lineage>
</organism>
<gene>
    <name evidence="2" type="ORF">GCM10011611_43560</name>
</gene>
<dbReference type="InterPro" id="IPR007313">
    <property type="entry name" value="FxsA"/>
</dbReference>
<reference evidence="2" key="1">
    <citation type="journal article" date="2014" name="Int. J. Syst. Evol. Microbiol.">
        <title>Complete genome sequence of Corynebacterium casei LMG S-19264T (=DSM 44701T), isolated from a smear-ripened cheese.</title>
        <authorList>
            <consortium name="US DOE Joint Genome Institute (JGI-PGF)"/>
            <person name="Walter F."/>
            <person name="Albersmeier A."/>
            <person name="Kalinowski J."/>
            <person name="Ruckert C."/>
        </authorList>
    </citation>
    <scope>NUCLEOTIDE SEQUENCE</scope>
    <source>
        <strain evidence="2">CGMCC 1.15725</strain>
    </source>
</reference>
<evidence type="ECO:0000313" key="3">
    <source>
        <dbReference type="Proteomes" id="UP000646365"/>
    </source>
</evidence>
<keyword evidence="3" id="KW-1185">Reference proteome</keyword>
<evidence type="ECO:0000313" key="2">
    <source>
        <dbReference type="EMBL" id="GGF32654.1"/>
    </source>
</evidence>
<protein>
    <submittedName>
        <fullName evidence="2">Membrane protein FxsA</fullName>
    </submittedName>
</protein>
<dbReference type="GO" id="GO:0016020">
    <property type="term" value="C:membrane"/>
    <property type="evidence" value="ECO:0007669"/>
    <property type="project" value="InterPro"/>
</dbReference>
<dbReference type="PANTHER" id="PTHR35335">
    <property type="entry name" value="UPF0716 PROTEIN FXSA"/>
    <property type="match status" value="1"/>
</dbReference>
<proteinExistence type="predicted"/>
<dbReference type="EMBL" id="BMJQ01000012">
    <property type="protein sequence ID" value="GGF32654.1"/>
    <property type="molecule type" value="Genomic_DNA"/>
</dbReference>
<accession>A0A8J2YYD1</accession>
<dbReference type="PANTHER" id="PTHR35335:SF1">
    <property type="entry name" value="UPF0716 PROTEIN FXSA"/>
    <property type="match status" value="1"/>
</dbReference>
<dbReference type="RefSeq" id="WP_189049716.1">
    <property type="nucleotide sequence ID" value="NZ_BMJQ01000012.1"/>
</dbReference>
<keyword evidence="1" id="KW-0812">Transmembrane</keyword>